<evidence type="ECO:0000256" key="5">
    <source>
        <dbReference type="SAM" id="Coils"/>
    </source>
</evidence>
<dbReference type="EMBL" id="OU900100">
    <property type="protein sequence ID" value="CAG9863658.1"/>
    <property type="molecule type" value="Genomic_DNA"/>
</dbReference>
<comment type="subcellular location">
    <subcellularLocation>
        <location evidence="1">Cytoplasm</location>
    </subcellularLocation>
</comment>
<evidence type="ECO:0000313" key="7">
    <source>
        <dbReference type="Proteomes" id="UP001153712"/>
    </source>
</evidence>
<dbReference type="PRINTS" id="PR00511">
    <property type="entry name" value="TEKTIN"/>
</dbReference>
<dbReference type="Proteomes" id="UP001153712">
    <property type="component" value="Chromosome 7"/>
</dbReference>
<evidence type="ECO:0000256" key="4">
    <source>
        <dbReference type="ARBA" id="ARBA00023054"/>
    </source>
</evidence>
<dbReference type="OrthoDB" id="5788000at2759"/>
<keyword evidence="4 5" id="KW-0175">Coiled coil</keyword>
<accession>A0A9N9XSP7</accession>
<dbReference type="GO" id="GO:0005929">
    <property type="term" value="C:cilium"/>
    <property type="evidence" value="ECO:0007669"/>
    <property type="project" value="UniProtKB-ARBA"/>
</dbReference>
<evidence type="ECO:0000256" key="2">
    <source>
        <dbReference type="ARBA" id="ARBA00007209"/>
    </source>
</evidence>
<protein>
    <recommendedName>
        <fullName evidence="8">Tektin</fullName>
    </recommendedName>
</protein>
<dbReference type="GO" id="GO:0005737">
    <property type="term" value="C:cytoplasm"/>
    <property type="evidence" value="ECO:0007669"/>
    <property type="project" value="UniProtKB-SubCell"/>
</dbReference>
<name>A0A9N9XSP7_PHYSR</name>
<dbReference type="PANTHER" id="PTHR19960">
    <property type="entry name" value="TEKTIN"/>
    <property type="match status" value="1"/>
</dbReference>
<reference evidence="6" key="1">
    <citation type="submission" date="2022-01" db="EMBL/GenBank/DDBJ databases">
        <authorList>
            <person name="King R."/>
        </authorList>
    </citation>
    <scope>NUCLEOTIDE SEQUENCE</scope>
</reference>
<sequence>MAEYPPRSCGPCPHIAHFGSKGDAPERDWLSTNTVPKPQLEYKTEHKLNERQLATTGTYLNPDLTINPVPEVKLDKLPKMDETEGYKGGIPPCTMNIEPPVCCLPGADPKQRGFIPDGFQICKEKREKAKQLKDHLTKKDPCITPEKMHREVGKTIPEKPQEERPLRREDTALPCYMPQPQDALPIKLEKHMEPVGPWATGRVDWGPLSGLTGIRPIVDKYSIQRYSEGEWREHNKQELEAAAREMHRANLINWNGQQCLQQVFADADKNQGDNTKRLEQRELEIHRWKCEAERAIGAATEELCFLEEQRHRLRDTFSVLNLLGFIAGECLDRRTSRIDSDVVRDVVEDALIRELTLIKEVKELFTRTLKDVEHQLNESKNAKARLEYDWSDKLDAHKLDSINMALNTRSTILMFKPGAVCFPEEQSTPEYWEHFTRETVIAGEATRQRSEMLRNTVNNVILNAARDLRSQADKVEEALTKRIACTREILNRMENDLKNVLRRIADIEMLINELMNGLRSLDIPVKKAQTRLDNRLKRPRVENCRDAVHFGLMEECKTLGESVAAVTAQLNQAKDSLAKLVKVRQDLEREIMIKRKTLEIDCERTNRFRSFYPSVAALTGR</sequence>
<dbReference type="GO" id="GO:0005634">
    <property type="term" value="C:nucleus"/>
    <property type="evidence" value="ECO:0007669"/>
    <property type="project" value="TreeGrafter"/>
</dbReference>
<comment type="similarity">
    <text evidence="2">Belongs to the tektin family.</text>
</comment>
<evidence type="ECO:0000313" key="6">
    <source>
        <dbReference type="EMBL" id="CAG9863658.1"/>
    </source>
</evidence>
<evidence type="ECO:0000256" key="1">
    <source>
        <dbReference type="ARBA" id="ARBA00004496"/>
    </source>
</evidence>
<feature type="coiled-coil region" evidence="5">
    <location>
        <begin position="483"/>
        <end position="510"/>
    </location>
</feature>
<feature type="coiled-coil region" evidence="5">
    <location>
        <begin position="362"/>
        <end position="389"/>
    </location>
</feature>
<dbReference type="Pfam" id="PF03148">
    <property type="entry name" value="Tektin"/>
    <property type="match status" value="1"/>
</dbReference>
<gene>
    <name evidence="6" type="ORF">PHYEVI_LOCUS9944</name>
</gene>
<dbReference type="InterPro" id="IPR048256">
    <property type="entry name" value="Tektin-like"/>
</dbReference>
<proteinExistence type="inferred from homology"/>
<evidence type="ECO:0000256" key="3">
    <source>
        <dbReference type="ARBA" id="ARBA00022490"/>
    </source>
</evidence>
<dbReference type="GO" id="GO:0060294">
    <property type="term" value="P:cilium movement involved in cell motility"/>
    <property type="evidence" value="ECO:0007669"/>
    <property type="project" value="InterPro"/>
</dbReference>
<dbReference type="GO" id="GO:0060271">
    <property type="term" value="P:cilium assembly"/>
    <property type="evidence" value="ECO:0007669"/>
    <property type="project" value="TreeGrafter"/>
</dbReference>
<evidence type="ECO:0008006" key="8">
    <source>
        <dbReference type="Google" id="ProtNLM"/>
    </source>
</evidence>
<organism evidence="6 7">
    <name type="scientific">Phyllotreta striolata</name>
    <name type="common">Striped flea beetle</name>
    <name type="synonym">Crioceris striolata</name>
    <dbReference type="NCBI Taxonomy" id="444603"/>
    <lineage>
        <taxon>Eukaryota</taxon>
        <taxon>Metazoa</taxon>
        <taxon>Ecdysozoa</taxon>
        <taxon>Arthropoda</taxon>
        <taxon>Hexapoda</taxon>
        <taxon>Insecta</taxon>
        <taxon>Pterygota</taxon>
        <taxon>Neoptera</taxon>
        <taxon>Endopterygota</taxon>
        <taxon>Coleoptera</taxon>
        <taxon>Polyphaga</taxon>
        <taxon>Cucujiformia</taxon>
        <taxon>Chrysomeloidea</taxon>
        <taxon>Chrysomelidae</taxon>
        <taxon>Galerucinae</taxon>
        <taxon>Alticini</taxon>
        <taxon>Phyllotreta</taxon>
    </lineage>
</organism>
<keyword evidence="7" id="KW-1185">Reference proteome</keyword>
<dbReference type="InterPro" id="IPR000435">
    <property type="entry name" value="Tektins"/>
</dbReference>
<dbReference type="PANTHER" id="PTHR19960:SF12">
    <property type="entry name" value="TEKTIN-4"/>
    <property type="match status" value="1"/>
</dbReference>
<dbReference type="GO" id="GO:0015630">
    <property type="term" value="C:microtubule cytoskeleton"/>
    <property type="evidence" value="ECO:0007669"/>
    <property type="project" value="TreeGrafter"/>
</dbReference>
<dbReference type="AlphaFoldDB" id="A0A9N9XSP7"/>
<keyword evidence="3" id="KW-0963">Cytoplasm</keyword>